<protein>
    <submittedName>
        <fullName evidence="3">Class I SAM-dependent methyltransferase</fullName>
    </submittedName>
</protein>
<dbReference type="AlphaFoldDB" id="A0A5M4FCX7"/>
<dbReference type="GO" id="GO:0008757">
    <property type="term" value="F:S-adenosylmethionine-dependent methyltransferase activity"/>
    <property type="evidence" value="ECO:0007669"/>
    <property type="project" value="InterPro"/>
</dbReference>
<organism evidence="3 4">
    <name type="scientific">Aeromicrobium ginsengisoli</name>
    <dbReference type="NCBI Taxonomy" id="363867"/>
    <lineage>
        <taxon>Bacteria</taxon>
        <taxon>Bacillati</taxon>
        <taxon>Actinomycetota</taxon>
        <taxon>Actinomycetes</taxon>
        <taxon>Propionibacteriales</taxon>
        <taxon>Nocardioidaceae</taxon>
        <taxon>Aeromicrobium</taxon>
    </lineage>
</organism>
<dbReference type="OrthoDB" id="65624at2"/>
<comment type="caution">
    <text evidence="3">The sequence shown here is derived from an EMBL/GenBank/DDBJ whole genome shotgun (WGS) entry which is preliminary data.</text>
</comment>
<dbReference type="GO" id="GO:0032259">
    <property type="term" value="P:methylation"/>
    <property type="evidence" value="ECO:0007669"/>
    <property type="project" value="UniProtKB-KW"/>
</dbReference>
<dbReference type="CDD" id="cd02440">
    <property type="entry name" value="AdoMet_MTases"/>
    <property type="match status" value="1"/>
</dbReference>
<name>A0A5M4FCX7_9ACTN</name>
<dbReference type="PANTHER" id="PTHR43591">
    <property type="entry name" value="METHYLTRANSFERASE"/>
    <property type="match status" value="1"/>
</dbReference>
<evidence type="ECO:0000259" key="2">
    <source>
        <dbReference type="Pfam" id="PF08241"/>
    </source>
</evidence>
<evidence type="ECO:0000256" key="1">
    <source>
        <dbReference type="SAM" id="MobiDB-lite"/>
    </source>
</evidence>
<sequence length="311" mass="34289">MAASVGRTGSSASCSRRCSRPRTRRSPARPAQPRRPRSSGPVRSIKRSTTVVVTVVGVTEQEPSKKVANQYERDYDYTKYWDNRDYENAAEHIAIRRLLKGNHYGKAADIGGGFGRLCILLRTFADEVTLAEPAATQLEAAKKVLAGTDIKQVQMQADDLKFADGELDLITMIRVMHHLPDPTAEFAEISRVLAPGGTAIIEVANYGHYKNRRRHKKEGTPLPTEPVNIRKTQADEPDAIAFVNHNIDTVVGQLGAAGLTLDDKLSVSNLRSQTLKKALPTKVLLTAERLTQRRLAGSNFGPSIFLKLRKP</sequence>
<dbReference type="EMBL" id="SDPQ02000003">
    <property type="protein sequence ID" value="KAA1395760.1"/>
    <property type="molecule type" value="Genomic_DNA"/>
</dbReference>
<feature type="domain" description="Methyltransferase type 11" evidence="2">
    <location>
        <begin position="109"/>
        <end position="201"/>
    </location>
</feature>
<dbReference type="Gene3D" id="3.40.50.150">
    <property type="entry name" value="Vaccinia Virus protein VP39"/>
    <property type="match status" value="1"/>
</dbReference>
<feature type="compositionally biased region" description="Low complexity" evidence="1">
    <location>
        <begin position="1"/>
        <end position="16"/>
    </location>
</feature>
<accession>A0A5M4FCX7</accession>
<dbReference type="InterPro" id="IPR029063">
    <property type="entry name" value="SAM-dependent_MTases_sf"/>
</dbReference>
<proteinExistence type="predicted"/>
<keyword evidence="4" id="KW-1185">Reference proteome</keyword>
<keyword evidence="3" id="KW-0808">Transferase</keyword>
<evidence type="ECO:0000313" key="4">
    <source>
        <dbReference type="Proteomes" id="UP000380867"/>
    </source>
</evidence>
<dbReference type="Proteomes" id="UP000380867">
    <property type="component" value="Unassembled WGS sequence"/>
</dbReference>
<reference evidence="3" key="1">
    <citation type="submission" date="2019-09" db="EMBL/GenBank/DDBJ databases">
        <authorList>
            <person name="Li J."/>
        </authorList>
    </citation>
    <scope>NUCLEOTIDE SEQUENCE [LARGE SCALE GENOMIC DNA]</scope>
    <source>
        <strain evidence="3">JCM 14732</strain>
    </source>
</reference>
<feature type="region of interest" description="Disordered" evidence="1">
    <location>
        <begin position="1"/>
        <end position="46"/>
    </location>
</feature>
<feature type="compositionally biased region" description="Basic residues" evidence="1">
    <location>
        <begin position="17"/>
        <end position="37"/>
    </location>
</feature>
<gene>
    <name evidence="3" type="ORF">ESP70_016615</name>
</gene>
<dbReference type="Pfam" id="PF08241">
    <property type="entry name" value="Methyltransf_11"/>
    <property type="match status" value="1"/>
</dbReference>
<evidence type="ECO:0000313" key="3">
    <source>
        <dbReference type="EMBL" id="KAA1395760.1"/>
    </source>
</evidence>
<dbReference type="SUPFAM" id="SSF53335">
    <property type="entry name" value="S-adenosyl-L-methionine-dependent methyltransferases"/>
    <property type="match status" value="1"/>
</dbReference>
<keyword evidence="3" id="KW-0489">Methyltransferase</keyword>
<dbReference type="InterPro" id="IPR013216">
    <property type="entry name" value="Methyltransf_11"/>
</dbReference>